<dbReference type="InterPro" id="IPR036508">
    <property type="entry name" value="Chitin-bd_dom_sf"/>
</dbReference>
<dbReference type="InterPro" id="IPR002557">
    <property type="entry name" value="Chitin-bd_dom"/>
</dbReference>
<sequence>MDKIQYLVVALCLAFAITQTTANICAEQEDGTMLPNPNNCGGFYICDAGLPWALYCPGLLVWNDHKKECDFQVNVDCGDRPIVEPTQPPATEAPAS</sequence>
<organism evidence="3">
    <name type="scientific">Xenopsylla cheopis</name>
    <name type="common">Oriental rat flea</name>
    <name type="synonym">Pulex cheopis</name>
    <dbReference type="NCBI Taxonomy" id="163159"/>
    <lineage>
        <taxon>Eukaryota</taxon>
        <taxon>Metazoa</taxon>
        <taxon>Ecdysozoa</taxon>
        <taxon>Arthropoda</taxon>
        <taxon>Hexapoda</taxon>
        <taxon>Insecta</taxon>
        <taxon>Pterygota</taxon>
        <taxon>Neoptera</taxon>
        <taxon>Endopterygota</taxon>
        <taxon>Siphonaptera</taxon>
        <taxon>Pulicidae</taxon>
        <taxon>Xenopsyllinae</taxon>
        <taxon>Xenopsylla</taxon>
    </lineage>
</organism>
<feature type="chain" id="PRO_5027110769" evidence="1">
    <location>
        <begin position="23"/>
        <end position="96"/>
    </location>
</feature>
<dbReference type="Gene3D" id="2.170.140.10">
    <property type="entry name" value="Chitin binding domain"/>
    <property type="match status" value="1"/>
</dbReference>
<dbReference type="SUPFAM" id="SSF57625">
    <property type="entry name" value="Invertebrate chitin-binding proteins"/>
    <property type="match status" value="1"/>
</dbReference>
<dbReference type="Pfam" id="PF01607">
    <property type="entry name" value="CBM_14"/>
    <property type="match status" value="1"/>
</dbReference>
<dbReference type="GO" id="GO:0008061">
    <property type="term" value="F:chitin binding"/>
    <property type="evidence" value="ECO:0007669"/>
    <property type="project" value="InterPro"/>
</dbReference>
<dbReference type="PROSITE" id="PS50940">
    <property type="entry name" value="CHIT_BIND_II"/>
    <property type="match status" value="1"/>
</dbReference>
<dbReference type="AlphaFoldDB" id="A0A6M2DVH0"/>
<proteinExistence type="predicted"/>
<keyword evidence="1" id="KW-0732">Signal</keyword>
<evidence type="ECO:0000313" key="3">
    <source>
        <dbReference type="EMBL" id="NOV50202.1"/>
    </source>
</evidence>
<evidence type="ECO:0000259" key="2">
    <source>
        <dbReference type="PROSITE" id="PS50940"/>
    </source>
</evidence>
<feature type="signal peptide" evidence="1">
    <location>
        <begin position="1"/>
        <end position="22"/>
    </location>
</feature>
<reference evidence="3" key="1">
    <citation type="submission" date="2020-03" db="EMBL/GenBank/DDBJ databases">
        <title>Transcriptomic Profiling of the Digestive Tract of the Rat Flea, Xenopsylla cheopis, Following Blood Feeding and Infection with Yersinia pestis.</title>
        <authorList>
            <person name="Bland D.M."/>
            <person name="Martens C.A."/>
            <person name="Virtaneva K."/>
            <person name="Kanakabandi K."/>
            <person name="Long D."/>
            <person name="Rosenke R."/>
            <person name="Saturday G.A."/>
            <person name="Hoyt F.H."/>
            <person name="Bruno D.P."/>
            <person name="Ribeiro J.M.C."/>
            <person name="Hinnebusch J."/>
        </authorList>
    </citation>
    <scope>NUCLEOTIDE SEQUENCE</scope>
</reference>
<dbReference type="GO" id="GO:0005576">
    <property type="term" value="C:extracellular region"/>
    <property type="evidence" value="ECO:0007669"/>
    <property type="project" value="InterPro"/>
</dbReference>
<dbReference type="EMBL" id="GIIL01006476">
    <property type="protein sequence ID" value="NOV50202.1"/>
    <property type="molecule type" value="Transcribed_RNA"/>
</dbReference>
<accession>A0A6M2DVH0</accession>
<name>A0A6M2DVH0_XENCH</name>
<dbReference type="SMART" id="SM00494">
    <property type="entry name" value="ChtBD2"/>
    <property type="match status" value="1"/>
</dbReference>
<evidence type="ECO:0000256" key="1">
    <source>
        <dbReference type="SAM" id="SignalP"/>
    </source>
</evidence>
<feature type="domain" description="Chitin-binding type-2" evidence="2">
    <location>
        <begin position="22"/>
        <end position="79"/>
    </location>
</feature>
<protein>
    <submittedName>
        <fullName evidence="3">Putative peritrophin-like protein 3 ctenocephalides felis</fullName>
    </submittedName>
</protein>